<comment type="caution">
    <text evidence="1">The sequence shown here is derived from an EMBL/GenBank/DDBJ whole genome shotgun (WGS) entry which is preliminary data.</text>
</comment>
<accession>A8S026</accession>
<organism evidence="1 2">
    <name type="scientific">Enterocloster bolteae (strain ATCC BAA-613 / DSM 15670 / CCUG 46953 / JCM 12243 / WAL 16351)</name>
    <name type="common">Clostridium bolteae</name>
    <dbReference type="NCBI Taxonomy" id="411902"/>
    <lineage>
        <taxon>Bacteria</taxon>
        <taxon>Bacillati</taxon>
        <taxon>Bacillota</taxon>
        <taxon>Clostridia</taxon>
        <taxon>Lachnospirales</taxon>
        <taxon>Lachnospiraceae</taxon>
        <taxon>Enterocloster</taxon>
    </lineage>
</organism>
<name>A8S026_ENTBW</name>
<evidence type="ECO:0000313" key="2">
    <source>
        <dbReference type="Proteomes" id="UP000005396"/>
    </source>
</evidence>
<reference evidence="1 2" key="2">
    <citation type="submission" date="2007-09" db="EMBL/GenBank/DDBJ databases">
        <title>Draft genome sequence of Clostridium bolteae (ATCC BAA-613).</title>
        <authorList>
            <person name="Sudarsanam P."/>
            <person name="Ley R."/>
            <person name="Guruge J."/>
            <person name="Turnbaugh P.J."/>
            <person name="Mahowald M."/>
            <person name="Liep D."/>
            <person name="Gordon J."/>
        </authorList>
    </citation>
    <scope>NUCLEOTIDE SEQUENCE [LARGE SCALE GENOMIC DNA]</scope>
    <source>
        <strain evidence="2">ATCC BAA-613 / DSM 15670 / CCUG 46953 / JCM 12243 / WAL 16351</strain>
    </source>
</reference>
<dbReference type="PaxDb" id="411902-CLOBOL_05563"/>
<proteinExistence type="predicted"/>
<evidence type="ECO:0000313" key="1">
    <source>
        <dbReference type="EMBL" id="EDP14171.1"/>
    </source>
</evidence>
<dbReference type="AlphaFoldDB" id="A8S026"/>
<dbReference type="HOGENOM" id="CLU_3231710_0_0_9"/>
<reference evidence="1 2" key="1">
    <citation type="submission" date="2007-08" db="EMBL/GenBank/DDBJ databases">
        <authorList>
            <person name="Fulton L."/>
            <person name="Clifton S."/>
            <person name="Fulton B."/>
            <person name="Xu J."/>
            <person name="Minx P."/>
            <person name="Pepin K.H."/>
            <person name="Johnson M."/>
            <person name="Thiruvilangam P."/>
            <person name="Bhonagiri V."/>
            <person name="Nash W.E."/>
            <person name="Mardis E.R."/>
            <person name="Wilson R.K."/>
        </authorList>
    </citation>
    <scope>NUCLEOTIDE SEQUENCE [LARGE SCALE GENOMIC DNA]</scope>
    <source>
        <strain evidence="2">ATCC BAA-613 / DSM 15670 / CCUG 46953 / JCM 12243 / WAL 16351</strain>
    </source>
</reference>
<dbReference type="Proteomes" id="UP000005396">
    <property type="component" value="Unassembled WGS sequence"/>
</dbReference>
<sequence length="43" mass="4957">MEDAADKFPKDIAAMEQNLKRLEETGAEIFFRGSCYAPFVLFR</sequence>
<dbReference type="EMBL" id="ABCC02000041">
    <property type="protein sequence ID" value="EDP14171.1"/>
    <property type="molecule type" value="Genomic_DNA"/>
</dbReference>
<gene>
    <name evidence="1" type="ORF">CLOBOL_05563</name>
</gene>
<protein>
    <submittedName>
        <fullName evidence="1">Uncharacterized protein</fullName>
    </submittedName>
</protein>